<dbReference type="EMBL" id="CAJSTJ010000077">
    <property type="protein sequence ID" value="CAG7555896.1"/>
    <property type="molecule type" value="Genomic_DNA"/>
</dbReference>
<evidence type="ECO:0000256" key="5">
    <source>
        <dbReference type="ARBA" id="ARBA00023242"/>
    </source>
</evidence>
<dbReference type="Proteomes" id="UP000693738">
    <property type="component" value="Unassembled WGS sequence"/>
</dbReference>
<keyword evidence="5" id="KW-0539">Nucleus</keyword>
<keyword evidence="3" id="KW-0805">Transcription regulation</keyword>
<comment type="caution">
    <text evidence="7">The sequence shown here is derived from an EMBL/GenBank/DDBJ whole genome shotgun (WGS) entry which is preliminary data.</text>
</comment>
<evidence type="ECO:0000256" key="3">
    <source>
        <dbReference type="ARBA" id="ARBA00023015"/>
    </source>
</evidence>
<dbReference type="InterPro" id="IPR007219">
    <property type="entry name" value="XnlR_reg_dom"/>
</dbReference>
<evidence type="ECO:0000259" key="6">
    <source>
        <dbReference type="Pfam" id="PF04082"/>
    </source>
</evidence>
<reference evidence="7" key="1">
    <citation type="submission" date="2021-05" db="EMBL/GenBank/DDBJ databases">
        <authorList>
            <person name="Khan N."/>
        </authorList>
    </citation>
    <scope>NUCLEOTIDE SEQUENCE</scope>
</reference>
<organism evidence="7 8">
    <name type="scientific">Fusarium equiseti</name>
    <name type="common">Fusarium scirpi</name>
    <dbReference type="NCBI Taxonomy" id="61235"/>
    <lineage>
        <taxon>Eukaryota</taxon>
        <taxon>Fungi</taxon>
        <taxon>Dikarya</taxon>
        <taxon>Ascomycota</taxon>
        <taxon>Pezizomycotina</taxon>
        <taxon>Sordariomycetes</taxon>
        <taxon>Hypocreomycetidae</taxon>
        <taxon>Hypocreales</taxon>
        <taxon>Nectriaceae</taxon>
        <taxon>Fusarium</taxon>
        <taxon>Fusarium incarnatum-equiseti species complex</taxon>
    </lineage>
</organism>
<feature type="domain" description="Xylanolytic transcriptional activator regulatory" evidence="6">
    <location>
        <begin position="156"/>
        <end position="368"/>
    </location>
</feature>
<evidence type="ECO:0000313" key="7">
    <source>
        <dbReference type="EMBL" id="CAG7555896.1"/>
    </source>
</evidence>
<dbReference type="GO" id="GO:0006351">
    <property type="term" value="P:DNA-templated transcription"/>
    <property type="evidence" value="ECO:0007669"/>
    <property type="project" value="InterPro"/>
</dbReference>
<dbReference type="PANTHER" id="PTHR47660:SF2">
    <property type="entry name" value="TRANSCRIPTION FACTOR WITH C2H2 AND ZN(2)-CYS(6) DNA BINDING DOMAIN (EUROFUNG)"/>
    <property type="match status" value="1"/>
</dbReference>
<dbReference type="PANTHER" id="PTHR47660">
    <property type="entry name" value="TRANSCRIPTION FACTOR WITH C2H2 AND ZN(2)-CYS(6) DNA BINDING DOMAIN (EUROFUNG)-RELATED-RELATED"/>
    <property type="match status" value="1"/>
</dbReference>
<keyword evidence="4" id="KW-0804">Transcription</keyword>
<keyword evidence="1" id="KW-0479">Metal-binding</keyword>
<dbReference type="CDD" id="cd12148">
    <property type="entry name" value="fungal_TF_MHR"/>
    <property type="match status" value="1"/>
</dbReference>
<dbReference type="GO" id="GO:0003677">
    <property type="term" value="F:DNA binding"/>
    <property type="evidence" value="ECO:0007669"/>
    <property type="project" value="InterPro"/>
</dbReference>
<dbReference type="Pfam" id="PF04082">
    <property type="entry name" value="Fungal_trans"/>
    <property type="match status" value="1"/>
</dbReference>
<evidence type="ECO:0000256" key="2">
    <source>
        <dbReference type="ARBA" id="ARBA00022833"/>
    </source>
</evidence>
<gene>
    <name evidence="7" type="ORF">FEQUK3_LOCUS1612</name>
</gene>
<evidence type="ECO:0000256" key="4">
    <source>
        <dbReference type="ARBA" id="ARBA00023163"/>
    </source>
</evidence>
<name>A0A8J2IFB9_FUSEQ</name>
<proteinExistence type="predicted"/>
<protein>
    <recommendedName>
        <fullName evidence="6">Xylanolytic transcriptional activator regulatory domain-containing protein</fullName>
    </recommendedName>
</protein>
<sequence>MDVSHSENDSNNRWDIRHTYAELDRIDQLLANLPLLPVMYVTAVRALSERNIYVDIKLPMENAILYVPCVSAPLRASQYISVQSSYIVNTLHKSGSKSPVNERRDTPELVSLISPSDEIKAAFKRIGNSVRTGQIPIGEATTIPAVEHPWIEANTKEYFGRFHDSFPLLHAPSYRIGMEDSYLVAVSVAMISCWLRNPDEFEPVVMELHETFLNVYSDYISNTLTRLEEDKPWPIETYIAIVLHIIFAFYHGNERLTAKASLLRGTLIMAMRETDFFNSDGSAEQQRIHFPGTFVPWLMVIRDRWKRLIISLFKIDAYYSLARFQAPTFYREEIDLTMPATYSLWNAFGLDVFFKRITWEPTDRSTYKMSEMIANPNTSAKSLMLFEDIHLALCGLLPAIWNHAQVVRRGAEAGRSMQNTTCSLTWQLEAWKADVERLQHQCFQAFHGAGMGEFPFTAYIGDFDNDPTQAKAAAMVNIKCLVSDCMMVYHLQSLHLCSDVRTINAMAKASIAPVLTDREPTVRPRLQKLQNNLRVWTKSPESRRAVLHALAVLLSSESALASNSPQTQSLDPIAYLATSTSLLVVWAWLLFSEAACSCVPSLNHINIGVDPPNLQNISMTRLDSWCQNDGTAAVSSIPLCRCVADGWMARFNALLPQGRRKWGLCTEVAPILTSLGAGN</sequence>
<keyword evidence="2" id="KW-0862">Zinc</keyword>
<dbReference type="AlphaFoldDB" id="A0A8J2IFB9"/>
<dbReference type="GO" id="GO:0008270">
    <property type="term" value="F:zinc ion binding"/>
    <property type="evidence" value="ECO:0007669"/>
    <property type="project" value="InterPro"/>
</dbReference>
<evidence type="ECO:0000313" key="8">
    <source>
        <dbReference type="Proteomes" id="UP000693738"/>
    </source>
</evidence>
<evidence type="ECO:0000256" key="1">
    <source>
        <dbReference type="ARBA" id="ARBA00022723"/>
    </source>
</evidence>
<accession>A0A8J2IFB9</accession>